<gene>
    <name evidence="2" type="ORF">METZ01_LOCUS187968</name>
</gene>
<dbReference type="AlphaFoldDB" id="A0A382DAT2"/>
<accession>A0A382DAT2</accession>
<keyword evidence="1" id="KW-1133">Transmembrane helix</keyword>
<protein>
    <submittedName>
        <fullName evidence="2">Uncharacterized protein</fullName>
    </submittedName>
</protein>
<sequence length="30" mass="3459">MTSSEEMAFAIFIIMTVAFFIWVAYLAVKK</sequence>
<organism evidence="2">
    <name type="scientific">marine metagenome</name>
    <dbReference type="NCBI Taxonomy" id="408172"/>
    <lineage>
        <taxon>unclassified sequences</taxon>
        <taxon>metagenomes</taxon>
        <taxon>ecological metagenomes</taxon>
    </lineage>
</organism>
<keyword evidence="1" id="KW-0812">Transmembrane</keyword>
<reference evidence="2" key="1">
    <citation type="submission" date="2018-05" db="EMBL/GenBank/DDBJ databases">
        <authorList>
            <person name="Lanie J.A."/>
            <person name="Ng W.-L."/>
            <person name="Kazmierczak K.M."/>
            <person name="Andrzejewski T.M."/>
            <person name="Davidsen T.M."/>
            <person name="Wayne K.J."/>
            <person name="Tettelin H."/>
            <person name="Glass J.I."/>
            <person name="Rusch D."/>
            <person name="Podicherti R."/>
            <person name="Tsui H.-C.T."/>
            <person name="Winkler M.E."/>
        </authorList>
    </citation>
    <scope>NUCLEOTIDE SEQUENCE</scope>
</reference>
<dbReference type="EMBL" id="UINC01038298">
    <property type="protein sequence ID" value="SVB35114.1"/>
    <property type="molecule type" value="Genomic_DNA"/>
</dbReference>
<feature type="transmembrane region" description="Helical" evidence="1">
    <location>
        <begin position="6"/>
        <end position="28"/>
    </location>
</feature>
<evidence type="ECO:0000256" key="1">
    <source>
        <dbReference type="SAM" id="Phobius"/>
    </source>
</evidence>
<name>A0A382DAT2_9ZZZZ</name>
<keyword evidence="1" id="KW-0472">Membrane</keyword>
<evidence type="ECO:0000313" key="2">
    <source>
        <dbReference type="EMBL" id="SVB35114.1"/>
    </source>
</evidence>
<proteinExistence type="predicted"/>